<accession>A0A336M3L5</accession>
<dbReference type="GO" id="GO:0016020">
    <property type="term" value="C:membrane"/>
    <property type="evidence" value="ECO:0007669"/>
    <property type="project" value="UniProtKB-SubCell"/>
</dbReference>
<dbReference type="InterPro" id="IPR051843">
    <property type="entry name" value="CPA1_transporter"/>
</dbReference>
<protein>
    <submittedName>
        <fullName evidence="9">CSON011565 protein</fullName>
    </submittedName>
</protein>
<feature type="transmembrane region" description="Helical" evidence="7">
    <location>
        <begin position="254"/>
        <end position="277"/>
    </location>
</feature>
<comment type="subcellular location">
    <subcellularLocation>
        <location evidence="1">Membrane</location>
        <topology evidence="1">Multi-pass membrane protein</topology>
    </subcellularLocation>
</comment>
<evidence type="ECO:0000313" key="9">
    <source>
        <dbReference type="EMBL" id="SSX24835.1"/>
    </source>
</evidence>
<keyword evidence="4 7" id="KW-1133">Transmembrane helix</keyword>
<comment type="similarity">
    <text evidence="2">Belongs to the monovalent cation:proton antiporter 1 (CPA1) transporter (TC 2.A.36) family.</text>
</comment>
<evidence type="ECO:0000256" key="2">
    <source>
        <dbReference type="ARBA" id="ARBA00007367"/>
    </source>
</evidence>
<feature type="transmembrane region" description="Helical" evidence="7">
    <location>
        <begin position="289"/>
        <end position="317"/>
    </location>
</feature>
<dbReference type="GO" id="GO:0015297">
    <property type="term" value="F:antiporter activity"/>
    <property type="evidence" value="ECO:0007669"/>
    <property type="project" value="InterPro"/>
</dbReference>
<sequence length="553" mass="60870">MKFLNIFTFWRRSHSISINEGQISNHNSQVASQPSLSPPPSSNQIPTIDLTVVPPTPTLPSEKQSVMMKEEMQIIDVNSEHGNKIIIATEYDGYNQSSNSAIEYKSKFRNIFNEWSSLLALLIIFLMLWAIGYALLPSFCAINGPFMRMAFLFVGAQLSGILITFIKLPDMLGMLFFGVLYTNLGLGDFTEIQGLEASLRDMALINIMLLAGLGVDLQPLKKLFRIIMQLTLLPTIAEVAALTVLSHYLLNMPWIWGILLGLVVTAISPNVVVTVLLRLKEEKLGMNKGIHTVIIAMTSCNDVLAIFLFGVILGVIFSTGDLTSQILQGPIGICIGLAYGVITGFIMLYLPNNQAKYVNGLKFTMITLMGSLSVYGSKAIKYPSAGALGCITTAFIATEGWKRQKDSYQNNEVGMYLDLLWKFLKPISFSLIGKEVNFKVLDGNTVLYGAITLLIGVIFRLVVSYFSAYGAKLNWKEKAYVTISGFPKATVQAALGPLALDMARKLNSEENYEYANAVLIISVLAIIFTAPLGAILMIRLAPKWLQKGPELNS</sequence>
<name>A0A336M3L5_CULSO</name>
<gene>
    <name evidence="9" type="primary">CSON011565</name>
</gene>
<dbReference type="GO" id="GO:1902600">
    <property type="term" value="P:proton transmembrane transport"/>
    <property type="evidence" value="ECO:0007669"/>
    <property type="project" value="InterPro"/>
</dbReference>
<keyword evidence="3 7" id="KW-0812">Transmembrane</keyword>
<dbReference type="PANTHER" id="PTHR31102">
    <property type="match status" value="1"/>
</dbReference>
<evidence type="ECO:0000256" key="3">
    <source>
        <dbReference type="ARBA" id="ARBA00022692"/>
    </source>
</evidence>
<evidence type="ECO:0000256" key="6">
    <source>
        <dbReference type="SAM" id="MobiDB-lite"/>
    </source>
</evidence>
<dbReference type="EMBL" id="UFQT01000504">
    <property type="protein sequence ID" value="SSX24835.1"/>
    <property type="molecule type" value="Genomic_DNA"/>
</dbReference>
<evidence type="ECO:0000259" key="8">
    <source>
        <dbReference type="Pfam" id="PF00999"/>
    </source>
</evidence>
<feature type="transmembrane region" description="Helical" evidence="7">
    <location>
        <begin position="518"/>
        <end position="538"/>
    </location>
</feature>
<feature type="transmembrane region" description="Helical" evidence="7">
    <location>
        <begin position="115"/>
        <end position="134"/>
    </location>
</feature>
<evidence type="ECO:0000256" key="5">
    <source>
        <dbReference type="ARBA" id="ARBA00023136"/>
    </source>
</evidence>
<feature type="transmembrane region" description="Helical" evidence="7">
    <location>
        <begin position="445"/>
        <end position="467"/>
    </location>
</feature>
<feature type="region of interest" description="Disordered" evidence="6">
    <location>
        <begin position="27"/>
        <end position="47"/>
    </location>
</feature>
<dbReference type="InterPro" id="IPR006153">
    <property type="entry name" value="Cation/H_exchanger_TM"/>
</dbReference>
<reference evidence="9" key="1">
    <citation type="submission" date="2018-07" db="EMBL/GenBank/DDBJ databases">
        <authorList>
            <person name="Quirk P.G."/>
            <person name="Krulwich T.A."/>
        </authorList>
    </citation>
    <scope>NUCLEOTIDE SEQUENCE</scope>
</reference>
<evidence type="ECO:0000256" key="1">
    <source>
        <dbReference type="ARBA" id="ARBA00004141"/>
    </source>
</evidence>
<feature type="domain" description="Cation/H+ exchanger transmembrane" evidence="8">
    <location>
        <begin position="156"/>
        <end position="526"/>
    </location>
</feature>
<evidence type="ECO:0000256" key="4">
    <source>
        <dbReference type="ARBA" id="ARBA00022989"/>
    </source>
</evidence>
<feature type="transmembrane region" description="Helical" evidence="7">
    <location>
        <begin position="146"/>
        <end position="165"/>
    </location>
</feature>
<dbReference type="AlphaFoldDB" id="A0A336M3L5"/>
<dbReference type="Gene3D" id="1.20.1530.20">
    <property type="match status" value="1"/>
</dbReference>
<evidence type="ECO:0000256" key="7">
    <source>
        <dbReference type="SAM" id="Phobius"/>
    </source>
</evidence>
<keyword evidence="5 7" id="KW-0472">Membrane</keyword>
<feature type="transmembrane region" description="Helical" evidence="7">
    <location>
        <begin position="227"/>
        <end position="248"/>
    </location>
</feature>
<proteinExistence type="inferred from homology"/>
<dbReference type="Pfam" id="PF00999">
    <property type="entry name" value="Na_H_Exchanger"/>
    <property type="match status" value="1"/>
</dbReference>
<dbReference type="InterPro" id="IPR038770">
    <property type="entry name" value="Na+/solute_symporter_sf"/>
</dbReference>
<dbReference type="PANTHER" id="PTHR31102:SF21">
    <property type="entry name" value="NA[+]_H[+] HYDROGEN ANTIPORTER 2, ISOFORM B"/>
    <property type="match status" value="1"/>
</dbReference>
<organism evidence="9">
    <name type="scientific">Culicoides sonorensis</name>
    <name type="common">Biting midge</name>
    <dbReference type="NCBI Taxonomy" id="179676"/>
    <lineage>
        <taxon>Eukaryota</taxon>
        <taxon>Metazoa</taxon>
        <taxon>Ecdysozoa</taxon>
        <taxon>Arthropoda</taxon>
        <taxon>Hexapoda</taxon>
        <taxon>Insecta</taxon>
        <taxon>Pterygota</taxon>
        <taxon>Neoptera</taxon>
        <taxon>Endopterygota</taxon>
        <taxon>Diptera</taxon>
        <taxon>Nematocera</taxon>
        <taxon>Chironomoidea</taxon>
        <taxon>Ceratopogonidae</taxon>
        <taxon>Ceratopogoninae</taxon>
        <taxon>Culicoides</taxon>
        <taxon>Monoculicoides</taxon>
    </lineage>
</organism>
<feature type="transmembrane region" description="Helical" evidence="7">
    <location>
        <begin position="329"/>
        <end position="350"/>
    </location>
</feature>
<dbReference type="VEuPathDB" id="VectorBase:CSON011565"/>